<proteinExistence type="predicted"/>
<organism evidence="2 3">
    <name type="scientific">Nocardioides taihuensis</name>
    <dbReference type="NCBI Taxonomy" id="1835606"/>
    <lineage>
        <taxon>Bacteria</taxon>
        <taxon>Bacillati</taxon>
        <taxon>Actinomycetota</taxon>
        <taxon>Actinomycetes</taxon>
        <taxon>Propionibacteriales</taxon>
        <taxon>Nocardioidaceae</taxon>
        <taxon>Nocardioides</taxon>
    </lineage>
</organism>
<keyword evidence="2" id="KW-0575">Peroxidase</keyword>
<sequence length="416" mass="43034">MRGTRSTRLTSLATVALLAGVAAVTAAAPPVAGAAQRHACRATTGGAAAPAVLLSWQTTAIRTIYTENAQPVPVGALYLGFTSLAVLDAVRHAPQGPAPQARAAAVAAHDVLAASFPASQGALDADLATTLGTLPPTSCDQAATGAGQLAASSMLAARADDGRGDPSYVYSRPAAPGVWQPPATGMLAPWLGFVRPLVLCHVLTAPGPDALTSRAYAADYDEVRRLGAADSTERTAAQTATSLFFNSNSATMLTEALVRRLADHPLSVGRTAFLFGAGHGAMADAIIAVWRLKYEVGFWRPVQAVAGAADDGNPATQPQAGWTSLLPTPPYSDYVSGHAGLTGPMAQVIRRLLGNDTPLVLHSYNTGTDRAYATISAIEADAKESRIWGGLHFRRAMDDGYSIAHRTANAVLARLP</sequence>
<evidence type="ECO:0000256" key="1">
    <source>
        <dbReference type="SAM" id="SignalP"/>
    </source>
</evidence>
<dbReference type="PANTHER" id="PTHR34599:SF1">
    <property type="entry name" value="PHOSPHATIDIC ACID PHOSPHATASE TYPE 2_HALOPEROXIDASE DOMAIN-CONTAINING PROTEIN"/>
    <property type="match status" value="1"/>
</dbReference>
<dbReference type="EMBL" id="JBHSKD010000019">
    <property type="protein sequence ID" value="MFC5178043.1"/>
    <property type="molecule type" value="Genomic_DNA"/>
</dbReference>
<gene>
    <name evidence="2" type="ORF">ACFPGP_15280</name>
</gene>
<dbReference type="PANTHER" id="PTHR34599">
    <property type="entry name" value="PEROXIDASE-RELATED"/>
    <property type="match status" value="1"/>
</dbReference>
<name>A0ABW0BLZ0_9ACTN</name>
<comment type="caution">
    <text evidence="2">The sequence shown here is derived from an EMBL/GenBank/DDBJ whole genome shotgun (WGS) entry which is preliminary data.</text>
</comment>
<reference evidence="3" key="1">
    <citation type="journal article" date="2019" name="Int. J. Syst. Evol. Microbiol.">
        <title>The Global Catalogue of Microorganisms (GCM) 10K type strain sequencing project: providing services to taxonomists for standard genome sequencing and annotation.</title>
        <authorList>
            <consortium name="The Broad Institute Genomics Platform"/>
            <consortium name="The Broad Institute Genome Sequencing Center for Infectious Disease"/>
            <person name="Wu L."/>
            <person name="Ma J."/>
        </authorList>
    </citation>
    <scope>NUCLEOTIDE SEQUENCE [LARGE SCALE GENOMIC DNA]</scope>
    <source>
        <strain evidence="3">DFY41</strain>
    </source>
</reference>
<evidence type="ECO:0000313" key="3">
    <source>
        <dbReference type="Proteomes" id="UP001596087"/>
    </source>
</evidence>
<feature type="signal peptide" evidence="1">
    <location>
        <begin position="1"/>
        <end position="27"/>
    </location>
</feature>
<accession>A0ABW0BLZ0</accession>
<dbReference type="InterPro" id="IPR036938">
    <property type="entry name" value="PAP2/HPO_sf"/>
</dbReference>
<dbReference type="Proteomes" id="UP001596087">
    <property type="component" value="Unassembled WGS sequence"/>
</dbReference>
<dbReference type="EC" id="1.11.1.-" evidence="2"/>
<dbReference type="Gene3D" id="1.10.606.20">
    <property type="match status" value="1"/>
</dbReference>
<dbReference type="SUPFAM" id="SSF48317">
    <property type="entry name" value="Acid phosphatase/Vanadium-dependent haloperoxidase"/>
    <property type="match status" value="1"/>
</dbReference>
<keyword evidence="3" id="KW-1185">Reference proteome</keyword>
<feature type="chain" id="PRO_5046085433" evidence="1">
    <location>
        <begin position="28"/>
        <end position="416"/>
    </location>
</feature>
<dbReference type="GO" id="GO:0004601">
    <property type="term" value="F:peroxidase activity"/>
    <property type="evidence" value="ECO:0007669"/>
    <property type="project" value="UniProtKB-KW"/>
</dbReference>
<keyword evidence="2" id="KW-0560">Oxidoreductase</keyword>
<evidence type="ECO:0000313" key="2">
    <source>
        <dbReference type="EMBL" id="MFC5178043.1"/>
    </source>
</evidence>
<dbReference type="InterPro" id="IPR052559">
    <property type="entry name" value="V-haloperoxidase"/>
</dbReference>
<dbReference type="RefSeq" id="WP_378591548.1">
    <property type="nucleotide sequence ID" value="NZ_JBHSKD010000019.1"/>
</dbReference>
<keyword evidence="1" id="KW-0732">Signal</keyword>
<dbReference type="CDD" id="cd03398">
    <property type="entry name" value="PAP2_haloperoxidase"/>
    <property type="match status" value="1"/>
</dbReference>
<protein>
    <submittedName>
        <fullName evidence="2">Vanadium-dependent haloperoxidase</fullName>
        <ecNumber evidence="2">1.11.1.-</ecNumber>
    </submittedName>
</protein>